<proteinExistence type="predicted"/>
<gene>
    <name evidence="1" type="ORF">IE53DRAFT_342019</name>
</gene>
<evidence type="ECO:0000313" key="2">
    <source>
        <dbReference type="Proteomes" id="UP000245626"/>
    </source>
</evidence>
<keyword evidence="2" id="KW-1185">Reference proteome</keyword>
<protein>
    <submittedName>
        <fullName evidence="1">FAD dependent oxidoreductase</fullName>
    </submittedName>
</protein>
<organism evidence="1 2">
    <name type="scientific">Violaceomyces palustris</name>
    <dbReference type="NCBI Taxonomy" id="1673888"/>
    <lineage>
        <taxon>Eukaryota</taxon>
        <taxon>Fungi</taxon>
        <taxon>Dikarya</taxon>
        <taxon>Basidiomycota</taxon>
        <taxon>Ustilaginomycotina</taxon>
        <taxon>Ustilaginomycetes</taxon>
        <taxon>Violaceomycetales</taxon>
        <taxon>Violaceomycetaceae</taxon>
        <taxon>Violaceomyces</taxon>
    </lineage>
</organism>
<dbReference type="Proteomes" id="UP000245626">
    <property type="component" value="Unassembled WGS sequence"/>
</dbReference>
<evidence type="ECO:0000313" key="1">
    <source>
        <dbReference type="EMBL" id="PWN51659.1"/>
    </source>
</evidence>
<name>A0ACD0P0Q7_9BASI</name>
<accession>A0ACD0P0Q7</accession>
<reference evidence="1 2" key="1">
    <citation type="journal article" date="2018" name="Mol. Biol. Evol.">
        <title>Broad Genomic Sampling Reveals a Smut Pathogenic Ancestry of the Fungal Clade Ustilaginomycotina.</title>
        <authorList>
            <person name="Kijpornyongpan T."/>
            <person name="Mondo S.J."/>
            <person name="Barry K."/>
            <person name="Sandor L."/>
            <person name="Lee J."/>
            <person name="Lipzen A."/>
            <person name="Pangilinan J."/>
            <person name="LaButti K."/>
            <person name="Hainaut M."/>
            <person name="Henrissat B."/>
            <person name="Grigoriev I.V."/>
            <person name="Spatafora J.W."/>
            <person name="Aime M.C."/>
        </authorList>
    </citation>
    <scope>NUCLEOTIDE SEQUENCE [LARGE SCALE GENOMIC DNA]</scope>
    <source>
        <strain evidence="1 2">SA 807</strain>
    </source>
</reference>
<sequence>MTTRVSKVRPGIDPPGLPRPDPCLSYWLAHSQDSPYTDGFCSTELLPQQSDIVIVGSGMSGVLTAYFLMKELTEEGRGGGRSASLTMIEARDFCSGATGRNGGHCRPDSYLGFPTYSKHFGEDQAKKILKNEIQTLELVERLVRETGAPSEVDFWKGRGMDVFMDEKVKREAKNALDSYLASGGQDFGVEWVEDGKEAERRSRVKGALGAALYPAGSFYPHRFCMHILSILLSSSSSQHHRGGGFSFNIQTQTPVTSLSSSLDGRGQRRFKLKTTRGEIEAGTVIHATNAFVGNLVPELIHAVVPMRGHCSAHTPPRSFSGARMLETTQILRWAPGHECGVPQDPRAIQFDEAFDYVIQRKGTGSVIIGGGGGGATYRNPSAFGNTDDSSRDAGVSDYLVNCMKSTYEGWNVEAGVNDERRKGLAGQLGQGVERVWTGVMGFSKDELPYVGDLPGKPDEYVNAGHHGHGMARIATCSRGLARMRLAYDSPEFYESLTGLPASFRPTRKRLEEKAWGFEPFPSSFTSSSPQPDSKL</sequence>
<dbReference type="EMBL" id="KZ819827">
    <property type="protein sequence ID" value="PWN51659.1"/>
    <property type="molecule type" value="Genomic_DNA"/>
</dbReference>